<comment type="similarity">
    <text evidence="1">Belongs to the pseudomonas-type ThrB family.</text>
</comment>
<dbReference type="Proteomes" id="UP000664399">
    <property type="component" value="Unassembled WGS sequence"/>
</dbReference>
<name>A0ABS3LKP1_9PROT</name>
<feature type="domain" description="Aminoglycoside phosphotransferase" evidence="2">
    <location>
        <begin position="39"/>
        <end position="275"/>
    </location>
</feature>
<accession>A0ABS3LKP1</accession>
<dbReference type="PANTHER" id="PTHR21064">
    <property type="entry name" value="AMINOGLYCOSIDE PHOSPHOTRANSFERASE DOMAIN-CONTAINING PROTEIN-RELATED"/>
    <property type="match status" value="1"/>
</dbReference>
<dbReference type="SUPFAM" id="SSF56112">
    <property type="entry name" value="Protein kinase-like (PK-like)"/>
    <property type="match status" value="1"/>
</dbReference>
<dbReference type="InterPro" id="IPR050249">
    <property type="entry name" value="Pseudomonas-type_ThrB"/>
</dbReference>
<comment type="caution">
    <text evidence="3">The sequence shown here is derived from an EMBL/GenBank/DDBJ whole genome shotgun (WGS) entry which is preliminary data.</text>
</comment>
<dbReference type="Gene3D" id="3.90.1200.10">
    <property type="match status" value="1"/>
</dbReference>
<gene>
    <name evidence="3" type="ORF">J2D75_03490</name>
</gene>
<protein>
    <submittedName>
        <fullName evidence="3">Phosphotransferase</fullName>
    </submittedName>
</protein>
<evidence type="ECO:0000313" key="4">
    <source>
        <dbReference type="Proteomes" id="UP000664399"/>
    </source>
</evidence>
<evidence type="ECO:0000256" key="1">
    <source>
        <dbReference type="ARBA" id="ARBA00038240"/>
    </source>
</evidence>
<sequence>MASLHADPLDDSSLTHMAHQAMARYPLCFGAQITLVTRSENATFRVETATQRYALRIHRPGYHALVDIESELAWLEALQRDTDIPVPQPVMDCEGHRVLTLPAPDGSQRHAVLFHWLEGETPTACVDPLSFRQLGALTARLHQHSRDWSRPEPFRRLVWDHETMVGPAGHWGNWQETPGLSAADRHIIAQAMQQAGQELAAYGMAGERYGLIHSDLRLTNLILHPSGTRIIDFDDCGLGWYMHDLAAAISFEEHHPAASAWVEHWLDGYERIAPLSEEDRGILPALFVQRRTQLTAWVGSHAQTDMVRSLGSGWLAHTVRLCRCYLDGKSWPIGVS</sequence>
<dbReference type="Pfam" id="PF01636">
    <property type="entry name" value="APH"/>
    <property type="match status" value="1"/>
</dbReference>
<dbReference type="EMBL" id="JAFVMG010000001">
    <property type="protein sequence ID" value="MBO1327540.1"/>
    <property type="molecule type" value="Genomic_DNA"/>
</dbReference>
<proteinExistence type="inferred from homology"/>
<reference evidence="3 4" key="1">
    <citation type="submission" date="2021-03" db="EMBL/GenBank/DDBJ databases">
        <title>The complete genome sequence of Acetobacter suratthaniensis TBRC 1719.</title>
        <authorList>
            <person name="Charoenyingcharoen P."/>
            <person name="Yukphan P."/>
        </authorList>
    </citation>
    <scope>NUCLEOTIDE SEQUENCE [LARGE SCALE GENOMIC DNA]</scope>
    <source>
        <strain evidence="3 4">TBRC 1719</strain>
    </source>
</reference>
<dbReference type="Gene3D" id="3.30.200.20">
    <property type="entry name" value="Phosphorylase Kinase, domain 1"/>
    <property type="match status" value="1"/>
</dbReference>
<dbReference type="RefSeq" id="WP_207852692.1">
    <property type="nucleotide sequence ID" value="NZ_JAFVMG010000001.1"/>
</dbReference>
<dbReference type="InterPro" id="IPR011009">
    <property type="entry name" value="Kinase-like_dom_sf"/>
</dbReference>
<evidence type="ECO:0000313" key="3">
    <source>
        <dbReference type="EMBL" id="MBO1327540.1"/>
    </source>
</evidence>
<dbReference type="PANTHER" id="PTHR21064:SF6">
    <property type="entry name" value="AMINOGLYCOSIDE PHOSPHOTRANSFERASE DOMAIN-CONTAINING PROTEIN"/>
    <property type="match status" value="1"/>
</dbReference>
<keyword evidence="4" id="KW-1185">Reference proteome</keyword>
<dbReference type="InterPro" id="IPR002575">
    <property type="entry name" value="Aminoglycoside_PTrfase"/>
</dbReference>
<organism evidence="3 4">
    <name type="scientific">Acetobacter suratthaniensis</name>
    <dbReference type="NCBI Taxonomy" id="1502841"/>
    <lineage>
        <taxon>Bacteria</taxon>
        <taxon>Pseudomonadati</taxon>
        <taxon>Pseudomonadota</taxon>
        <taxon>Alphaproteobacteria</taxon>
        <taxon>Acetobacterales</taxon>
        <taxon>Acetobacteraceae</taxon>
        <taxon>Acetobacter</taxon>
    </lineage>
</organism>
<evidence type="ECO:0000259" key="2">
    <source>
        <dbReference type="Pfam" id="PF01636"/>
    </source>
</evidence>